<evidence type="ECO:0000313" key="8">
    <source>
        <dbReference type="Proteomes" id="UP001589776"/>
    </source>
</evidence>
<organism evidence="7 8">
    <name type="scientific">Paenibacillus chartarius</name>
    <dbReference type="NCBI Taxonomy" id="747481"/>
    <lineage>
        <taxon>Bacteria</taxon>
        <taxon>Bacillati</taxon>
        <taxon>Bacillota</taxon>
        <taxon>Bacilli</taxon>
        <taxon>Bacillales</taxon>
        <taxon>Paenibacillaceae</taxon>
        <taxon>Paenibacillus</taxon>
    </lineage>
</organism>
<dbReference type="InterPro" id="IPR011251">
    <property type="entry name" value="Luciferase-like_dom"/>
</dbReference>
<sequence length="442" mass="49088">MTLRKQLKLGAMLHGVGSSTSAWRHPDAIADASVNFELYKRWTQKAEAGKFDLVFVADGLYITKESIPHFLNRFEPITILSALAGVSKRIGLVGTLSTSYSEPFTVARQFGSLDTISGGRAGWNIVTSPLEGSALNYGKKQHPDHDLRYRIADEFIEVVRGLWDSWEDDAFVRDKATGVFFDPAKMHTLNHQGEFFSVKGPLNIARSRQGHPVIFQAGTSEVGRDYAGKHADAIFTGQETVEEAVGYYRDVKRRAASFGRNPDHVVILPGISPIIGSTEEEAERKYQEIASLVSAEDALRYLGRYFEHHDFSQYELDAPFPELGDLGKNSFQGTTDRIKQKAKALGLTLRQTALQVATPRSSFIGTPEQVADNIQLWFERGGADGFMIGSGVPNGLEQFIDQVVPILQERGLFRTEYESDTLRGNLGLPVPKNRYSKEAELV</sequence>
<gene>
    <name evidence="7" type="ORF">ACFFK0_26370</name>
</gene>
<evidence type="ECO:0000256" key="4">
    <source>
        <dbReference type="ARBA" id="ARBA00023033"/>
    </source>
</evidence>
<dbReference type="PANTHER" id="PTHR30011:SF16">
    <property type="entry name" value="C2H2 FINGER DOMAIN TRANSCRIPTION FACTOR (EUROFUNG)-RELATED"/>
    <property type="match status" value="1"/>
</dbReference>
<evidence type="ECO:0000256" key="1">
    <source>
        <dbReference type="ARBA" id="ARBA00022630"/>
    </source>
</evidence>
<dbReference type="PIRSF" id="PIRSF000337">
    <property type="entry name" value="NTA_MOA"/>
    <property type="match status" value="1"/>
</dbReference>
<proteinExistence type="inferred from homology"/>
<dbReference type="SUPFAM" id="SSF51679">
    <property type="entry name" value="Bacterial luciferase-like"/>
    <property type="match status" value="1"/>
</dbReference>
<dbReference type="EC" id="1.-.-.-" evidence="7"/>
<dbReference type="Gene3D" id="3.20.20.30">
    <property type="entry name" value="Luciferase-like domain"/>
    <property type="match status" value="1"/>
</dbReference>
<dbReference type="InterPro" id="IPR036661">
    <property type="entry name" value="Luciferase-like_sf"/>
</dbReference>
<dbReference type="RefSeq" id="WP_377473587.1">
    <property type="nucleotide sequence ID" value="NZ_JBHLWN010000105.1"/>
</dbReference>
<name>A0ABV6DTT9_9BACL</name>
<keyword evidence="1" id="KW-0285">Flavoprotein</keyword>
<dbReference type="InterPro" id="IPR051260">
    <property type="entry name" value="Diverse_substr_monoxygenases"/>
</dbReference>
<feature type="domain" description="Luciferase-like" evidence="6">
    <location>
        <begin position="33"/>
        <end position="383"/>
    </location>
</feature>
<dbReference type="InterPro" id="IPR016215">
    <property type="entry name" value="NTA_MOA"/>
</dbReference>
<keyword evidence="2" id="KW-0288">FMN</keyword>
<evidence type="ECO:0000256" key="3">
    <source>
        <dbReference type="ARBA" id="ARBA00023002"/>
    </source>
</evidence>
<dbReference type="CDD" id="cd01095">
    <property type="entry name" value="Nitrilotriacetate_monoxgenase"/>
    <property type="match status" value="1"/>
</dbReference>
<comment type="similarity">
    <text evidence="5">Belongs to the NtaA/SnaA/DszA monooxygenase family.</text>
</comment>
<accession>A0ABV6DTT9</accession>
<comment type="caution">
    <text evidence="7">The sequence shown here is derived from an EMBL/GenBank/DDBJ whole genome shotgun (WGS) entry which is preliminary data.</text>
</comment>
<evidence type="ECO:0000256" key="5">
    <source>
        <dbReference type="ARBA" id="ARBA00033748"/>
    </source>
</evidence>
<dbReference type="GO" id="GO:0016491">
    <property type="term" value="F:oxidoreductase activity"/>
    <property type="evidence" value="ECO:0007669"/>
    <property type="project" value="UniProtKB-KW"/>
</dbReference>
<keyword evidence="3 7" id="KW-0560">Oxidoreductase</keyword>
<protein>
    <submittedName>
        <fullName evidence="7">LLM class flavin-dependent oxidoreductase</fullName>
        <ecNumber evidence="7">1.-.-.-</ecNumber>
    </submittedName>
</protein>
<dbReference type="Pfam" id="PF00296">
    <property type="entry name" value="Bac_luciferase"/>
    <property type="match status" value="1"/>
</dbReference>
<dbReference type="NCBIfam" id="TIGR03860">
    <property type="entry name" value="FMN_nitrolo"/>
    <property type="match status" value="1"/>
</dbReference>
<dbReference type="PANTHER" id="PTHR30011">
    <property type="entry name" value="ALKANESULFONATE MONOOXYGENASE-RELATED"/>
    <property type="match status" value="1"/>
</dbReference>
<keyword evidence="4" id="KW-0503">Monooxygenase</keyword>
<evidence type="ECO:0000313" key="7">
    <source>
        <dbReference type="EMBL" id="MFC0215928.1"/>
    </source>
</evidence>
<evidence type="ECO:0000259" key="6">
    <source>
        <dbReference type="Pfam" id="PF00296"/>
    </source>
</evidence>
<evidence type="ECO:0000256" key="2">
    <source>
        <dbReference type="ARBA" id="ARBA00022643"/>
    </source>
</evidence>
<keyword evidence="8" id="KW-1185">Reference proteome</keyword>
<reference evidence="7 8" key="1">
    <citation type="submission" date="2024-09" db="EMBL/GenBank/DDBJ databases">
        <authorList>
            <person name="Sun Q."/>
            <person name="Mori K."/>
        </authorList>
    </citation>
    <scope>NUCLEOTIDE SEQUENCE [LARGE SCALE GENOMIC DNA]</scope>
    <source>
        <strain evidence="7 8">CCM 7759</strain>
    </source>
</reference>
<dbReference type="EMBL" id="JBHLWN010000105">
    <property type="protein sequence ID" value="MFC0215928.1"/>
    <property type="molecule type" value="Genomic_DNA"/>
</dbReference>
<dbReference type="Proteomes" id="UP001589776">
    <property type="component" value="Unassembled WGS sequence"/>
</dbReference>